<dbReference type="GO" id="GO:0032259">
    <property type="term" value="P:methylation"/>
    <property type="evidence" value="ECO:0007669"/>
    <property type="project" value="UniProtKB-KW"/>
</dbReference>
<dbReference type="GO" id="GO:0005886">
    <property type="term" value="C:plasma membrane"/>
    <property type="evidence" value="ECO:0007669"/>
    <property type="project" value="UniProtKB-SubCell"/>
</dbReference>
<evidence type="ECO:0000256" key="6">
    <source>
        <dbReference type="ARBA" id="ARBA00022989"/>
    </source>
</evidence>
<keyword evidence="5 9" id="KW-0812">Transmembrane</keyword>
<feature type="domain" description="Prepilin type IV endopeptidase peptidase" evidence="11">
    <location>
        <begin position="107"/>
        <end position="224"/>
    </location>
</feature>
<proteinExistence type="inferred from homology"/>
<evidence type="ECO:0000256" key="10">
    <source>
        <dbReference type="SAM" id="Phobius"/>
    </source>
</evidence>
<sequence length="269" mass="29144">MDILAIPAFLIVFFIGASIGSFLNVVIYRLPAGLSLIYPPSRCPHCLTRLRKRENIPVFGWLRLKGKCGHCKSPISPRYPLIEATTGMLFVLVFAVFNLSLQTLGFWAFISWLLALSMIDFDTMLLPNSLTQSGLVLGLVFQAIVGFSIAGIPGAIQHFMTGVIGAIVGIWLLDAISIVASMMLGQTAMGAGDSKLMAMIGAWLGWKLLLLTGFLGCLTGSIAGLWALSLGKLARRQAMPFGPFLALGAGLSLFWGEQWISSYLQLFQI</sequence>
<dbReference type="PANTHER" id="PTHR30487:SF0">
    <property type="entry name" value="PREPILIN LEADER PEPTIDASE_N-METHYLTRANSFERASE-RELATED"/>
    <property type="match status" value="1"/>
</dbReference>
<dbReference type="PANTHER" id="PTHR30487">
    <property type="entry name" value="TYPE 4 PREPILIN-LIKE PROTEINS LEADER PEPTIDE-PROCESSING ENZYME"/>
    <property type="match status" value="1"/>
</dbReference>
<evidence type="ECO:0000256" key="2">
    <source>
        <dbReference type="ARBA" id="ARBA00005801"/>
    </source>
</evidence>
<dbReference type="InterPro" id="IPR000045">
    <property type="entry name" value="Prepilin_IV_endopep_pep"/>
</dbReference>
<dbReference type="PRINTS" id="PR00864">
    <property type="entry name" value="PREPILNPTASE"/>
</dbReference>
<dbReference type="Pfam" id="PF01478">
    <property type="entry name" value="Peptidase_A24"/>
    <property type="match status" value="1"/>
</dbReference>
<feature type="transmembrane region" description="Helical" evidence="10">
    <location>
        <begin position="204"/>
        <end position="226"/>
    </location>
</feature>
<keyword evidence="7 10" id="KW-0472">Membrane</keyword>
<comment type="function">
    <text evidence="9">Plays an essential role in type IV pili and type II pseudopili formation by proteolytically removing the leader sequence from substrate proteins and subsequently monomethylating the alpha-amino group of the newly exposed N-terminal phenylalanine.</text>
</comment>
<keyword evidence="9" id="KW-0378">Hydrolase</keyword>
<dbReference type="Proteomes" id="UP000217895">
    <property type="component" value="Chromosome"/>
</dbReference>
<evidence type="ECO:0000313" key="13">
    <source>
        <dbReference type="EMBL" id="BAY54374.1"/>
    </source>
</evidence>
<keyword evidence="9" id="KW-0645">Protease</keyword>
<evidence type="ECO:0000256" key="7">
    <source>
        <dbReference type="ARBA" id="ARBA00023136"/>
    </source>
</evidence>
<keyword evidence="9" id="KW-0511">Multifunctional enzyme</keyword>
<evidence type="ECO:0000256" key="9">
    <source>
        <dbReference type="RuleBase" id="RU003794"/>
    </source>
</evidence>
<reference evidence="13 14" key="1">
    <citation type="submission" date="2017-06" db="EMBL/GenBank/DDBJ databases">
        <title>Genome sequencing of cyanobaciteial culture collection at National Institute for Environmental Studies (NIES).</title>
        <authorList>
            <person name="Hirose Y."/>
            <person name="Shimura Y."/>
            <person name="Fujisawa T."/>
            <person name="Nakamura Y."/>
            <person name="Kawachi M."/>
        </authorList>
    </citation>
    <scope>NUCLEOTIDE SEQUENCE [LARGE SCALE GENOMIC DNA]</scope>
    <source>
        <strain evidence="13 14">NIES-2135</strain>
    </source>
</reference>
<dbReference type="EC" id="2.1.1.-" evidence="9"/>
<keyword evidence="9" id="KW-0808">Transferase</keyword>
<protein>
    <recommendedName>
        <fullName evidence="9">Prepilin leader peptidase/N-methyltransferase</fullName>
        <ecNumber evidence="9">2.1.1.-</ecNumber>
        <ecNumber evidence="9">3.4.23.43</ecNumber>
    </recommendedName>
</protein>
<feature type="transmembrane region" description="Helical" evidence="10">
    <location>
        <begin position="238"/>
        <end position="256"/>
    </location>
</feature>
<evidence type="ECO:0000256" key="4">
    <source>
        <dbReference type="ARBA" id="ARBA00022519"/>
    </source>
</evidence>
<accession>A0A1Z4JC68</accession>
<evidence type="ECO:0000313" key="14">
    <source>
        <dbReference type="Proteomes" id="UP000217895"/>
    </source>
</evidence>
<evidence type="ECO:0000256" key="5">
    <source>
        <dbReference type="ARBA" id="ARBA00022692"/>
    </source>
</evidence>
<dbReference type="EC" id="3.4.23.43" evidence="9"/>
<keyword evidence="4" id="KW-0997">Cell inner membrane</keyword>
<gene>
    <name evidence="13" type="ORF">NIES2135_11910</name>
</gene>
<comment type="subcellular location">
    <subcellularLocation>
        <location evidence="1">Cell inner membrane</location>
        <topology evidence="1">Multi-pass membrane protein</topology>
    </subcellularLocation>
    <subcellularLocation>
        <location evidence="9">Cell membrane</location>
        <topology evidence="9">Multi-pass membrane protein</topology>
    </subcellularLocation>
</comment>
<dbReference type="InterPro" id="IPR010627">
    <property type="entry name" value="Prepilin_pept_A24_N"/>
</dbReference>
<feature type="domain" description="Prepilin peptidase A24 N-terminal" evidence="12">
    <location>
        <begin position="15"/>
        <end position="96"/>
    </location>
</feature>
<dbReference type="InterPro" id="IPR014032">
    <property type="entry name" value="Peptidase_A24A_bac"/>
</dbReference>
<dbReference type="GO" id="GO:0004190">
    <property type="term" value="F:aspartic-type endopeptidase activity"/>
    <property type="evidence" value="ECO:0007669"/>
    <property type="project" value="UniProtKB-EC"/>
</dbReference>
<comment type="similarity">
    <text evidence="2 8">Belongs to the peptidase A24 family.</text>
</comment>
<keyword evidence="9" id="KW-0489">Methyltransferase</keyword>
<feature type="transmembrane region" description="Helical" evidence="10">
    <location>
        <begin position="163"/>
        <end position="184"/>
    </location>
</feature>
<dbReference type="EMBL" id="AP018203">
    <property type="protein sequence ID" value="BAY54374.1"/>
    <property type="molecule type" value="Genomic_DNA"/>
</dbReference>
<name>A0A1Z4JC68_LEPBY</name>
<evidence type="ECO:0000256" key="3">
    <source>
        <dbReference type="ARBA" id="ARBA00022475"/>
    </source>
</evidence>
<comment type="catalytic activity">
    <reaction evidence="9">
        <text>Typically cleaves a -Gly-|-Phe- bond to release an N-terminal, basic peptide of 5-8 residues from type IV prepilin, and then N-methylates the new N-terminal amino group, the methyl donor being S-adenosyl-L-methionine.</text>
        <dbReference type="EC" id="3.4.23.43"/>
    </reaction>
</comment>
<dbReference type="GO" id="GO:0006465">
    <property type="term" value="P:signal peptide processing"/>
    <property type="evidence" value="ECO:0007669"/>
    <property type="project" value="TreeGrafter"/>
</dbReference>
<feature type="transmembrane region" description="Helical" evidence="10">
    <location>
        <begin position="135"/>
        <end position="156"/>
    </location>
</feature>
<feature type="transmembrane region" description="Helical" evidence="10">
    <location>
        <begin position="88"/>
        <end position="115"/>
    </location>
</feature>
<keyword evidence="6 10" id="KW-1133">Transmembrane helix</keyword>
<dbReference type="InterPro" id="IPR050882">
    <property type="entry name" value="Prepilin_peptidase/N-MTase"/>
</dbReference>
<evidence type="ECO:0000256" key="8">
    <source>
        <dbReference type="RuleBase" id="RU003793"/>
    </source>
</evidence>
<feature type="transmembrane region" description="Helical" evidence="10">
    <location>
        <begin position="6"/>
        <end position="28"/>
    </location>
</feature>
<evidence type="ECO:0000259" key="12">
    <source>
        <dbReference type="Pfam" id="PF06750"/>
    </source>
</evidence>
<keyword evidence="3" id="KW-1003">Cell membrane</keyword>
<dbReference type="GO" id="GO:0008168">
    <property type="term" value="F:methyltransferase activity"/>
    <property type="evidence" value="ECO:0007669"/>
    <property type="project" value="UniProtKB-KW"/>
</dbReference>
<organism evidence="13 14">
    <name type="scientific">Leptolyngbya boryana NIES-2135</name>
    <dbReference type="NCBI Taxonomy" id="1973484"/>
    <lineage>
        <taxon>Bacteria</taxon>
        <taxon>Bacillati</taxon>
        <taxon>Cyanobacteriota</taxon>
        <taxon>Cyanophyceae</taxon>
        <taxon>Leptolyngbyales</taxon>
        <taxon>Leptolyngbyaceae</taxon>
        <taxon>Leptolyngbya group</taxon>
        <taxon>Leptolyngbya</taxon>
    </lineage>
</organism>
<dbReference type="Pfam" id="PF06750">
    <property type="entry name" value="A24_N_bact"/>
    <property type="match status" value="1"/>
</dbReference>
<keyword evidence="14" id="KW-1185">Reference proteome</keyword>
<dbReference type="Gene3D" id="1.20.120.1220">
    <property type="match status" value="1"/>
</dbReference>
<evidence type="ECO:0000256" key="1">
    <source>
        <dbReference type="ARBA" id="ARBA00004429"/>
    </source>
</evidence>
<dbReference type="AlphaFoldDB" id="A0A1Z4JC68"/>
<evidence type="ECO:0000259" key="11">
    <source>
        <dbReference type="Pfam" id="PF01478"/>
    </source>
</evidence>